<dbReference type="GO" id="GO:0016226">
    <property type="term" value="P:iron-sulfur cluster assembly"/>
    <property type="evidence" value="ECO:0007669"/>
    <property type="project" value="InterPro"/>
</dbReference>
<dbReference type="InterPro" id="IPR019591">
    <property type="entry name" value="Mrp/NBP35_ATP-bd"/>
</dbReference>
<dbReference type="PROSITE" id="PS50127">
    <property type="entry name" value="UBC_2"/>
    <property type="match status" value="1"/>
</dbReference>
<dbReference type="GO" id="GO:0051539">
    <property type="term" value="F:4 iron, 4 sulfur cluster binding"/>
    <property type="evidence" value="ECO:0007669"/>
    <property type="project" value="UniProtKB-KW"/>
</dbReference>
<dbReference type="GO" id="GO:0046872">
    <property type="term" value="F:metal ion binding"/>
    <property type="evidence" value="ECO:0007669"/>
    <property type="project" value="UniProtKB-KW"/>
</dbReference>
<dbReference type="SUPFAM" id="SSF54495">
    <property type="entry name" value="UBC-like"/>
    <property type="match status" value="1"/>
</dbReference>
<dbReference type="InterPro" id="IPR003593">
    <property type="entry name" value="AAA+_ATPase"/>
</dbReference>
<keyword evidence="3" id="KW-0547">Nucleotide-binding</keyword>
<gene>
    <name evidence="9" type="ORF">T4B_5474</name>
</gene>
<proteinExistence type="inferred from homology"/>
<evidence type="ECO:0000256" key="7">
    <source>
        <dbReference type="SAM" id="MobiDB-lite"/>
    </source>
</evidence>
<dbReference type="HAMAP" id="MF_02040">
    <property type="entry name" value="Mrp_NBP35"/>
    <property type="match status" value="1"/>
</dbReference>
<evidence type="ECO:0000256" key="3">
    <source>
        <dbReference type="ARBA" id="ARBA00022741"/>
    </source>
</evidence>
<evidence type="ECO:0000313" key="10">
    <source>
        <dbReference type="Proteomes" id="UP000054805"/>
    </source>
</evidence>
<dbReference type="InterPro" id="IPR027417">
    <property type="entry name" value="P-loop_NTPase"/>
</dbReference>
<dbReference type="PROSITE" id="PS01215">
    <property type="entry name" value="MRP"/>
    <property type="match status" value="1"/>
</dbReference>
<dbReference type="Proteomes" id="UP000054805">
    <property type="component" value="Unassembled WGS sequence"/>
</dbReference>
<dbReference type="InterPro" id="IPR016135">
    <property type="entry name" value="UBQ-conjugating_enzyme/RWD"/>
</dbReference>
<dbReference type="GO" id="GO:0005829">
    <property type="term" value="C:cytosol"/>
    <property type="evidence" value="ECO:0007669"/>
    <property type="project" value="TreeGrafter"/>
</dbReference>
<evidence type="ECO:0000256" key="5">
    <source>
        <dbReference type="ARBA" id="ARBA00023004"/>
    </source>
</evidence>
<name>A0A0V1ILS3_TRIPS</name>
<dbReference type="FunFam" id="3.40.50.300:FF:001119">
    <property type="entry name" value="Iron-sulfur cluster carrier protein"/>
    <property type="match status" value="1"/>
</dbReference>
<feature type="region of interest" description="Disordered" evidence="7">
    <location>
        <begin position="165"/>
        <end position="194"/>
    </location>
</feature>
<keyword evidence="1" id="KW-0004">4Fe-4S</keyword>
<dbReference type="CDD" id="cd23790">
    <property type="entry name" value="UBCc_UBE2A_2B"/>
    <property type="match status" value="1"/>
</dbReference>
<feature type="region of interest" description="Disordered" evidence="7">
    <location>
        <begin position="1"/>
        <end position="29"/>
    </location>
</feature>
<comment type="caution">
    <text evidence="9">The sequence shown here is derived from an EMBL/GenBank/DDBJ whole genome shotgun (WGS) entry which is preliminary data.</text>
</comment>
<sequence length="486" mass="53769">MVKSTKNVHSGKKTFDALQDDPPSGVSGAPTEDNILIWQAIIFGPQDSPFEDGTFKVILQFTEEYPNKPPNVKFLSKMFHPNGAFLMTIVYNDGSICLDILQNRWSPTYDVAAILTSLQSLLDEPNPNSPANSVAAQLYQENRKEYNKRVQQVVELSWMNFPDDEVAENSETPRGSGGHRSSTRDASSSQSTGINKTNLRDGLNFQLIFIQLIISQLVEIEMLIFVFSIKMPAKVILILSGKGGVGKTTFACQLAMLISEQYKVGLLDLDLCGPSVPTVLGLKDHLVHESPLGWTPVYADKEEKLAVMSVGFLLNNQDSAIIWRGPKKEAMVEQFVKKVNWGGVDFLIVDTPPGTSDEHISVIKHLENVHLAGAVIVTTPQEVSLIDAAREISFCKVTGINILGVVENMSGYLCPHCDHVTNVFSSHTGVQFCQQHQVDFLGQLPIEIRLSQCMEDGKNFCKLNPDNNASSVFKDIWDKISKKINC</sequence>
<keyword evidence="6" id="KW-0411">Iron-sulfur</keyword>
<reference evidence="9 10" key="1">
    <citation type="submission" date="2015-01" db="EMBL/GenBank/DDBJ databases">
        <title>Evolution of Trichinella species and genotypes.</title>
        <authorList>
            <person name="Korhonen P.K."/>
            <person name="Edoardo P."/>
            <person name="Giuseppe L.R."/>
            <person name="Gasser R.B."/>
        </authorList>
    </citation>
    <scope>NUCLEOTIDE SEQUENCE [LARGE SCALE GENOMIC DNA]</scope>
    <source>
        <strain evidence="9">ISS588</strain>
    </source>
</reference>
<feature type="domain" description="UBC core" evidence="8">
    <location>
        <begin position="6"/>
        <end position="159"/>
    </location>
</feature>
<dbReference type="SUPFAM" id="SSF52540">
    <property type="entry name" value="P-loop containing nucleoside triphosphate hydrolases"/>
    <property type="match status" value="1"/>
</dbReference>
<dbReference type="AlphaFoldDB" id="A0A0V1ILS3"/>
<dbReference type="PANTHER" id="PTHR23264:SF19">
    <property type="entry name" value="CYTOSOLIC FE-S CLUSTER ASSEMBLY FACTOR NUBP2"/>
    <property type="match status" value="1"/>
</dbReference>
<evidence type="ECO:0000313" key="9">
    <source>
        <dbReference type="EMBL" id="KRZ23779.1"/>
    </source>
</evidence>
<dbReference type="InterPro" id="IPR033756">
    <property type="entry name" value="YlxH/NBP35"/>
</dbReference>
<protein>
    <submittedName>
        <fullName evidence="9">Cytosolic Fe-S cluster assembly factor NUBP2-like protein</fullName>
    </submittedName>
</protein>
<evidence type="ECO:0000256" key="1">
    <source>
        <dbReference type="ARBA" id="ARBA00022485"/>
    </source>
</evidence>
<dbReference type="Gene3D" id="3.10.110.10">
    <property type="entry name" value="Ubiquitin Conjugating Enzyme"/>
    <property type="match status" value="1"/>
</dbReference>
<accession>A0A0V1ILS3</accession>
<evidence type="ECO:0000259" key="8">
    <source>
        <dbReference type="PROSITE" id="PS50127"/>
    </source>
</evidence>
<keyword evidence="5" id="KW-0408">Iron</keyword>
<dbReference type="PANTHER" id="PTHR23264">
    <property type="entry name" value="NUCLEOTIDE-BINDING PROTEIN NBP35 YEAST -RELATED"/>
    <property type="match status" value="1"/>
</dbReference>
<keyword evidence="4" id="KW-0067">ATP-binding</keyword>
<keyword evidence="2" id="KW-0479">Metal-binding</keyword>
<dbReference type="InterPro" id="IPR000808">
    <property type="entry name" value="Mrp-like_CS"/>
</dbReference>
<evidence type="ECO:0000256" key="4">
    <source>
        <dbReference type="ARBA" id="ARBA00022840"/>
    </source>
</evidence>
<dbReference type="InterPro" id="IPR000608">
    <property type="entry name" value="UBC"/>
</dbReference>
<dbReference type="GO" id="GO:0005524">
    <property type="term" value="F:ATP binding"/>
    <property type="evidence" value="ECO:0007669"/>
    <property type="project" value="UniProtKB-KW"/>
</dbReference>
<dbReference type="SMART" id="SM00212">
    <property type="entry name" value="UBCc"/>
    <property type="match status" value="1"/>
</dbReference>
<dbReference type="Gene3D" id="3.40.50.300">
    <property type="entry name" value="P-loop containing nucleotide triphosphate hydrolases"/>
    <property type="match status" value="1"/>
</dbReference>
<dbReference type="GO" id="GO:0140663">
    <property type="term" value="F:ATP-dependent FeS chaperone activity"/>
    <property type="evidence" value="ECO:0007669"/>
    <property type="project" value="InterPro"/>
</dbReference>
<evidence type="ECO:0000256" key="2">
    <source>
        <dbReference type="ARBA" id="ARBA00022723"/>
    </source>
</evidence>
<dbReference type="Pfam" id="PF00179">
    <property type="entry name" value="UQ_con"/>
    <property type="match status" value="1"/>
</dbReference>
<dbReference type="EMBL" id="JYDS01000136">
    <property type="protein sequence ID" value="KRZ23779.1"/>
    <property type="molecule type" value="Genomic_DNA"/>
</dbReference>
<keyword evidence="10" id="KW-1185">Reference proteome</keyword>
<evidence type="ECO:0000256" key="6">
    <source>
        <dbReference type="ARBA" id="ARBA00023014"/>
    </source>
</evidence>
<dbReference type="SMART" id="SM00382">
    <property type="entry name" value="AAA"/>
    <property type="match status" value="1"/>
</dbReference>
<organism evidence="9 10">
    <name type="scientific">Trichinella pseudospiralis</name>
    <name type="common">Parasitic roundworm</name>
    <dbReference type="NCBI Taxonomy" id="6337"/>
    <lineage>
        <taxon>Eukaryota</taxon>
        <taxon>Metazoa</taxon>
        <taxon>Ecdysozoa</taxon>
        <taxon>Nematoda</taxon>
        <taxon>Enoplea</taxon>
        <taxon>Dorylaimia</taxon>
        <taxon>Trichinellida</taxon>
        <taxon>Trichinellidae</taxon>
        <taxon>Trichinella</taxon>
    </lineage>
</organism>
<dbReference type="Pfam" id="PF10609">
    <property type="entry name" value="ParA"/>
    <property type="match status" value="1"/>
</dbReference>
<dbReference type="CDD" id="cd02037">
    <property type="entry name" value="Mrp_NBP35"/>
    <property type="match status" value="1"/>
</dbReference>